<name>A0A0X8FJP1_9LACT</name>
<keyword evidence="4" id="KW-1133">Transmembrane helix</keyword>
<organism evidence="6 7">
    <name type="scientific">Aerococcus urinaehominis</name>
    <dbReference type="NCBI Taxonomy" id="128944"/>
    <lineage>
        <taxon>Bacteria</taxon>
        <taxon>Bacillati</taxon>
        <taxon>Bacillota</taxon>
        <taxon>Bacilli</taxon>
        <taxon>Lactobacillales</taxon>
        <taxon>Aerococcaceae</taxon>
        <taxon>Aerococcus</taxon>
    </lineage>
</organism>
<evidence type="ECO:0000256" key="3">
    <source>
        <dbReference type="ARBA" id="ARBA00022692"/>
    </source>
</evidence>
<comment type="subcellular location">
    <subcellularLocation>
        <location evidence="1">Cell membrane</location>
        <topology evidence="1">Multi-pass membrane protein</topology>
    </subcellularLocation>
</comment>
<gene>
    <name evidence="6" type="ORF">AWM75_00360</name>
</gene>
<evidence type="ECO:0000256" key="4">
    <source>
        <dbReference type="ARBA" id="ARBA00022989"/>
    </source>
</evidence>
<dbReference type="Pfam" id="PF02653">
    <property type="entry name" value="BPD_transp_2"/>
    <property type="match status" value="1"/>
</dbReference>
<keyword evidence="5" id="KW-0472">Membrane</keyword>
<dbReference type="InterPro" id="IPR001851">
    <property type="entry name" value="ABC_transp_permease"/>
</dbReference>
<dbReference type="CDD" id="cd06574">
    <property type="entry name" value="TM_PBP1_branched-chain-AA_like"/>
    <property type="match status" value="1"/>
</dbReference>
<reference evidence="7" key="2">
    <citation type="submission" date="2016-01" db="EMBL/GenBank/DDBJ databases">
        <title>Six Aerococcus type strain genome sequencing and assembly using PacBio and Illumina Hiseq.</title>
        <authorList>
            <person name="Carkaci D."/>
            <person name="Dargis R."/>
            <person name="Nielsen X.C."/>
            <person name="Skovgaard O."/>
            <person name="Fuursted K."/>
            <person name="Christensen J.J."/>
        </authorList>
    </citation>
    <scope>NUCLEOTIDE SEQUENCE [LARGE SCALE GENOMIC DNA]</scope>
    <source>
        <strain evidence="7">CCUG42038B</strain>
    </source>
</reference>
<dbReference type="Proteomes" id="UP000062260">
    <property type="component" value="Chromosome"/>
</dbReference>
<keyword evidence="7" id="KW-1185">Reference proteome</keyword>
<evidence type="ECO:0000256" key="5">
    <source>
        <dbReference type="ARBA" id="ARBA00023136"/>
    </source>
</evidence>
<proteinExistence type="predicted"/>
<dbReference type="KEGG" id="auh:AWM75_00360"/>
<dbReference type="OrthoDB" id="9778389at2"/>
<dbReference type="PANTHER" id="PTHR32196:SF69">
    <property type="entry name" value="BRANCHED-CHAIN AMINO ACID TRANSPORT SYSTEM, PERMEASE PROTEIN"/>
    <property type="match status" value="1"/>
</dbReference>
<dbReference type="GO" id="GO:0022857">
    <property type="term" value="F:transmembrane transporter activity"/>
    <property type="evidence" value="ECO:0007669"/>
    <property type="project" value="InterPro"/>
</dbReference>
<evidence type="ECO:0000313" key="6">
    <source>
        <dbReference type="EMBL" id="AMB98535.1"/>
    </source>
</evidence>
<accession>A0A0X8FJP1</accession>
<sequence>MLTVILSALAQGSLYAIMGLGVYITFRILNTPDLTTEGAFVVGASIGAAFIQLDFHPLINILIVFLAGAAAGAITALMITAVGISPLIAGIITMTGVYSLNLRFMGSSNISLAGKTTIYDLVAGLHLPRNLDTLLVGLVIAAIIIGILSLFFKTEMGQALIATGDNIHMARALGIQTKEMQMLGYMLANGLVAVSGSLISQNNGYADINSGVGTVVIGLAAVVLGEVIFPNVKLLVRMATIIVGAIVYQLLLTLVLQLNFNTEDFKLFSALILAICLAIPALRGRLMGRRQKKGTVNE</sequence>
<protein>
    <submittedName>
        <fullName evidence="6">Branched-chain amino acid ABC transporter permease</fullName>
    </submittedName>
</protein>
<dbReference type="EMBL" id="CP014163">
    <property type="protein sequence ID" value="AMB98535.1"/>
    <property type="molecule type" value="Genomic_DNA"/>
</dbReference>
<dbReference type="GO" id="GO:0005886">
    <property type="term" value="C:plasma membrane"/>
    <property type="evidence" value="ECO:0007669"/>
    <property type="project" value="UniProtKB-SubCell"/>
</dbReference>
<dbReference type="AlphaFoldDB" id="A0A0X8FJP1"/>
<keyword evidence="3" id="KW-0812">Transmembrane</keyword>
<reference evidence="6 7" key="1">
    <citation type="journal article" date="2016" name="Genome Announc.">
        <title>Complete Genome Sequences of Aerococcus christensenii CCUG 28831T, Aerococcus sanguinicola CCUG 43001T, Aerococcus urinae CCUG 36881T, Aerococcus urinaeequi CCUG 28094T, Aerococcus urinaehominis CCUG 42038 BT, and Aerococcus viridans CCUG 4311T.</title>
        <authorList>
            <person name="Carkaci D."/>
            <person name="Dargis R."/>
            <person name="Nielsen X.C."/>
            <person name="Skovgaard O."/>
            <person name="Fuursted K."/>
            <person name="Christensen J.J."/>
        </authorList>
    </citation>
    <scope>NUCLEOTIDE SEQUENCE [LARGE SCALE GENOMIC DNA]</scope>
    <source>
        <strain evidence="6 7">CCUG42038B</strain>
    </source>
</reference>
<dbReference type="STRING" id="128944.AWM75_00360"/>
<evidence type="ECO:0000256" key="2">
    <source>
        <dbReference type="ARBA" id="ARBA00022475"/>
    </source>
</evidence>
<dbReference type="PANTHER" id="PTHR32196">
    <property type="entry name" value="ABC TRANSPORTER PERMEASE PROTEIN YPHD-RELATED-RELATED"/>
    <property type="match status" value="1"/>
</dbReference>
<keyword evidence="2" id="KW-1003">Cell membrane</keyword>
<evidence type="ECO:0000313" key="7">
    <source>
        <dbReference type="Proteomes" id="UP000062260"/>
    </source>
</evidence>
<evidence type="ECO:0000256" key="1">
    <source>
        <dbReference type="ARBA" id="ARBA00004651"/>
    </source>
</evidence>
<dbReference type="RefSeq" id="WP_067977194.1">
    <property type="nucleotide sequence ID" value="NZ_CP014163.1"/>
</dbReference>